<evidence type="ECO:0000313" key="2">
    <source>
        <dbReference type="Proteomes" id="UP001642487"/>
    </source>
</evidence>
<proteinExistence type="predicted"/>
<name>A0ABP0Y5C2_9ROSI</name>
<organism evidence="1 2">
    <name type="scientific">Citrullus colocynthis</name>
    <name type="common">colocynth</name>
    <dbReference type="NCBI Taxonomy" id="252529"/>
    <lineage>
        <taxon>Eukaryota</taxon>
        <taxon>Viridiplantae</taxon>
        <taxon>Streptophyta</taxon>
        <taxon>Embryophyta</taxon>
        <taxon>Tracheophyta</taxon>
        <taxon>Spermatophyta</taxon>
        <taxon>Magnoliopsida</taxon>
        <taxon>eudicotyledons</taxon>
        <taxon>Gunneridae</taxon>
        <taxon>Pentapetalae</taxon>
        <taxon>rosids</taxon>
        <taxon>fabids</taxon>
        <taxon>Cucurbitales</taxon>
        <taxon>Cucurbitaceae</taxon>
        <taxon>Benincaseae</taxon>
        <taxon>Citrullus</taxon>
    </lineage>
</organism>
<protein>
    <submittedName>
        <fullName evidence="1">Uncharacterized protein</fullName>
    </submittedName>
</protein>
<keyword evidence="2" id="KW-1185">Reference proteome</keyword>
<reference evidence="1 2" key="1">
    <citation type="submission" date="2024-03" db="EMBL/GenBank/DDBJ databases">
        <authorList>
            <person name="Gkanogiannis A."/>
            <person name="Becerra Lopez-Lavalle L."/>
        </authorList>
    </citation>
    <scope>NUCLEOTIDE SEQUENCE [LARGE SCALE GENOMIC DNA]</scope>
</reference>
<dbReference type="EMBL" id="OZ021736">
    <property type="protein sequence ID" value="CAK9315649.1"/>
    <property type="molecule type" value="Genomic_DNA"/>
</dbReference>
<sequence length="115" mass="12611">MITSHYDRAYRAKLKEVENSHVMGAAIACSSGNLLLTGLQDNCKNTSCMLLIADNATRLTALSRHFMGILNASDCNDKVCIELDGESLVPNNFTGEKKFSDETCHGDEGRIIDEQ</sequence>
<dbReference type="Proteomes" id="UP001642487">
    <property type="component" value="Chromosome 2"/>
</dbReference>
<evidence type="ECO:0000313" key="1">
    <source>
        <dbReference type="EMBL" id="CAK9315649.1"/>
    </source>
</evidence>
<accession>A0ABP0Y5C2</accession>
<gene>
    <name evidence="1" type="ORF">CITCOLO1_LOCUS7451</name>
</gene>